<dbReference type="SUPFAM" id="SSF53223">
    <property type="entry name" value="Aminoacid dehydrogenase-like, N-terminal domain"/>
    <property type="match status" value="1"/>
</dbReference>
<comment type="caution">
    <text evidence="7">The sequence shown here is derived from an EMBL/GenBank/DDBJ whole genome shotgun (WGS) entry which is preliminary data.</text>
</comment>
<reference evidence="7 8" key="1">
    <citation type="submission" date="2011-04" db="EMBL/GenBank/DDBJ databases">
        <title>The Genome Sequence of Clostridium citroniae WAL-19142.</title>
        <authorList>
            <consortium name="The Broad Institute Genome Sequencing Platform"/>
            <person name="Earl A."/>
            <person name="Ward D."/>
            <person name="Feldgarden M."/>
            <person name="Gevers D."/>
            <person name="Warren Y.A."/>
            <person name="Tyrrell K.L."/>
            <person name="Citron D.M."/>
            <person name="Goldstein E.J."/>
            <person name="Daigneault M."/>
            <person name="Allen-Vercoe E."/>
            <person name="Young S.K."/>
            <person name="Zeng Q."/>
            <person name="Gargeya S."/>
            <person name="Fitzgerald M."/>
            <person name="Haas B."/>
            <person name="Abouelleil A."/>
            <person name="Alvarado L."/>
            <person name="Arachchi H.M."/>
            <person name="Berlin A."/>
            <person name="Brown A."/>
            <person name="Chapman S.B."/>
            <person name="Chen Z."/>
            <person name="Dunbar C."/>
            <person name="Freedman E."/>
            <person name="Gearin G."/>
            <person name="Gellesch M."/>
            <person name="Goldberg J."/>
            <person name="Griggs A."/>
            <person name="Gujja S."/>
            <person name="Heilman E.R."/>
            <person name="Heiman D."/>
            <person name="Howarth C."/>
            <person name="Larson L."/>
            <person name="Lui A."/>
            <person name="MacDonald P.J."/>
            <person name="Mehta T."/>
            <person name="Montmayeur A."/>
            <person name="Murphy C."/>
            <person name="Neiman D."/>
            <person name="Pearson M."/>
            <person name="Priest M."/>
            <person name="Roberts A."/>
            <person name="Saif S."/>
            <person name="Shea T."/>
            <person name="Shenoy N."/>
            <person name="Sisk P."/>
            <person name="Stolte C."/>
            <person name="Sykes S."/>
            <person name="White J."/>
            <person name="Yandava C."/>
            <person name="Wortman J."/>
            <person name="Nusbaum C."/>
            <person name="Birren B."/>
        </authorList>
    </citation>
    <scope>NUCLEOTIDE SEQUENCE [LARGE SCALE GENOMIC DNA]</scope>
    <source>
        <strain evidence="7 8">WAL-19142</strain>
    </source>
</reference>
<dbReference type="Gene3D" id="3.40.50.720">
    <property type="entry name" value="NAD(P)-binding Rossmann-like Domain"/>
    <property type="match status" value="1"/>
</dbReference>
<name>A0A0J9BM04_9FIRM</name>
<dbReference type="Pfam" id="PF08501">
    <property type="entry name" value="Shikimate_dh_N"/>
    <property type="match status" value="1"/>
</dbReference>
<dbReference type="EC" id="1.1.1.25" evidence="2"/>
<dbReference type="GO" id="GO:0004764">
    <property type="term" value="F:shikimate 3-dehydrogenase (NADP+) activity"/>
    <property type="evidence" value="ECO:0007669"/>
    <property type="project" value="UniProtKB-EC"/>
</dbReference>
<evidence type="ECO:0000313" key="8">
    <source>
        <dbReference type="Proteomes" id="UP000037392"/>
    </source>
</evidence>
<proteinExistence type="predicted"/>
<evidence type="ECO:0000256" key="2">
    <source>
        <dbReference type="ARBA" id="ARBA00012962"/>
    </source>
</evidence>
<dbReference type="EMBL" id="ADLK01000045">
    <property type="protein sequence ID" value="KMW13269.1"/>
    <property type="molecule type" value="Genomic_DNA"/>
</dbReference>
<comment type="catalytic activity">
    <reaction evidence="4">
        <text>shikimate + NADP(+) = 3-dehydroshikimate + NADPH + H(+)</text>
        <dbReference type="Rhea" id="RHEA:17737"/>
        <dbReference type="ChEBI" id="CHEBI:15378"/>
        <dbReference type="ChEBI" id="CHEBI:16630"/>
        <dbReference type="ChEBI" id="CHEBI:36208"/>
        <dbReference type="ChEBI" id="CHEBI:57783"/>
        <dbReference type="ChEBI" id="CHEBI:58349"/>
        <dbReference type="EC" id="1.1.1.25"/>
    </reaction>
</comment>
<feature type="domain" description="Quinate/shikimate 5-dehydrogenase/glutamyl-tRNA reductase" evidence="5">
    <location>
        <begin position="127"/>
        <end position="193"/>
    </location>
</feature>
<gene>
    <name evidence="7" type="ORF">HMPREF9470_00190</name>
</gene>
<protein>
    <recommendedName>
        <fullName evidence="2">shikimate dehydrogenase (NADP(+))</fullName>
        <ecNumber evidence="2">1.1.1.25</ecNumber>
    </recommendedName>
</protein>
<dbReference type="PANTHER" id="PTHR21089">
    <property type="entry name" value="SHIKIMATE DEHYDROGENASE"/>
    <property type="match status" value="1"/>
</dbReference>
<dbReference type="GeneID" id="93163670"/>
<keyword evidence="3" id="KW-0057">Aromatic amino acid biosynthesis</keyword>
<dbReference type="PATRIC" id="fig|742734.4.peg.205"/>
<dbReference type="CDD" id="cd01065">
    <property type="entry name" value="NAD_bind_Shikimate_DH"/>
    <property type="match status" value="1"/>
</dbReference>
<dbReference type="GO" id="GO:0019632">
    <property type="term" value="P:shikimate metabolic process"/>
    <property type="evidence" value="ECO:0007669"/>
    <property type="project" value="TreeGrafter"/>
</dbReference>
<dbReference type="Gene3D" id="3.40.50.10860">
    <property type="entry name" value="Leucine Dehydrogenase, chain A, domain 1"/>
    <property type="match status" value="1"/>
</dbReference>
<sequence>MNLENVKFNTDTKLVLNIGDPMGKTNAPRAYNKLFGELDMNAIMLPVEVKKGELPQFMEACKMLHIRYISPTMPHKKDIIPLLDDVDESSRIFQSVNAVRIDEDGTSHGVGMDGKGALNAILSSGVQLVGKEALMLGSGSISGVIGLELSKHGIRKLTILNRTVEKAQEIADILNTHTSMETKALASTPENLDQAAGTAQLFLQVTPLGMAGYGRTHEYLGFVDHLPKDCVVFDVIINPADTPVISAAKARGLKTVPGLKMLAGQMEVIFRFMFGVELTQEDKNACIQELCQFLGVTID</sequence>
<dbReference type="InterPro" id="IPR006151">
    <property type="entry name" value="Shikm_DH/Glu-tRNA_Rdtase"/>
</dbReference>
<evidence type="ECO:0000313" key="7">
    <source>
        <dbReference type="EMBL" id="KMW13269.1"/>
    </source>
</evidence>
<dbReference type="InterPro" id="IPR013708">
    <property type="entry name" value="Shikimate_DH-bd_N"/>
</dbReference>
<evidence type="ECO:0000256" key="1">
    <source>
        <dbReference type="ARBA" id="ARBA00004871"/>
    </source>
</evidence>
<dbReference type="InterPro" id="IPR036291">
    <property type="entry name" value="NAD(P)-bd_dom_sf"/>
</dbReference>
<dbReference type="InterPro" id="IPR046346">
    <property type="entry name" value="Aminoacid_DH-like_N_sf"/>
</dbReference>
<dbReference type="InterPro" id="IPR022893">
    <property type="entry name" value="Shikimate_DH_fam"/>
</dbReference>
<dbReference type="Pfam" id="PF01488">
    <property type="entry name" value="Shikimate_DH"/>
    <property type="match status" value="1"/>
</dbReference>
<accession>A0A0J9BM04</accession>
<dbReference type="GO" id="GO:0009073">
    <property type="term" value="P:aromatic amino acid family biosynthetic process"/>
    <property type="evidence" value="ECO:0007669"/>
    <property type="project" value="UniProtKB-KW"/>
</dbReference>
<dbReference type="SUPFAM" id="SSF51735">
    <property type="entry name" value="NAD(P)-binding Rossmann-fold domains"/>
    <property type="match status" value="1"/>
</dbReference>
<dbReference type="PANTHER" id="PTHR21089:SF1">
    <property type="entry name" value="BIFUNCTIONAL 3-DEHYDROQUINATE DEHYDRATASE_SHIKIMATE DEHYDROGENASE, CHLOROPLASTIC"/>
    <property type="match status" value="1"/>
</dbReference>
<evidence type="ECO:0000256" key="3">
    <source>
        <dbReference type="ARBA" id="ARBA00023141"/>
    </source>
</evidence>
<evidence type="ECO:0000259" key="5">
    <source>
        <dbReference type="Pfam" id="PF01488"/>
    </source>
</evidence>
<comment type="pathway">
    <text evidence="1">Metabolic intermediate biosynthesis; chorismate biosynthesis; chorismate from D-erythrose 4-phosphate and phosphoenolpyruvate: step 4/7.</text>
</comment>
<evidence type="ECO:0000259" key="6">
    <source>
        <dbReference type="Pfam" id="PF08501"/>
    </source>
</evidence>
<dbReference type="AlphaFoldDB" id="A0A0J9BM04"/>
<dbReference type="GO" id="GO:0009423">
    <property type="term" value="P:chorismate biosynthetic process"/>
    <property type="evidence" value="ECO:0007669"/>
    <property type="project" value="UniProtKB-UniPathway"/>
</dbReference>
<organism evidence="7 8">
    <name type="scientific">[Clostridium] citroniae WAL-19142</name>
    <dbReference type="NCBI Taxonomy" id="742734"/>
    <lineage>
        <taxon>Bacteria</taxon>
        <taxon>Bacillati</taxon>
        <taxon>Bacillota</taxon>
        <taxon>Clostridia</taxon>
        <taxon>Lachnospirales</taxon>
        <taxon>Lachnospiraceae</taxon>
        <taxon>Enterocloster</taxon>
    </lineage>
</organism>
<dbReference type="RefSeq" id="WP_007869658.1">
    <property type="nucleotide sequence ID" value="NZ_KQ235875.1"/>
</dbReference>
<dbReference type="UniPathway" id="UPA00053">
    <property type="reaction ID" value="UER00087"/>
</dbReference>
<evidence type="ECO:0000256" key="4">
    <source>
        <dbReference type="ARBA" id="ARBA00049442"/>
    </source>
</evidence>
<feature type="domain" description="Shikimate dehydrogenase substrate binding N-terminal" evidence="6">
    <location>
        <begin position="18"/>
        <end position="99"/>
    </location>
</feature>
<dbReference type="OrthoDB" id="9792692at2"/>
<dbReference type="Proteomes" id="UP000037392">
    <property type="component" value="Unassembled WGS sequence"/>
</dbReference>
<keyword evidence="3" id="KW-0028">Amino-acid biosynthesis</keyword>